<name>A0AAU7XT05_9GAMM</name>
<evidence type="ECO:0000313" key="3">
    <source>
        <dbReference type="EMBL" id="XBY60801.1"/>
    </source>
</evidence>
<proteinExistence type="predicted"/>
<dbReference type="InterPro" id="IPR026881">
    <property type="entry name" value="WYL_dom"/>
</dbReference>
<organism evidence="3">
    <name type="scientific">Vreelandella sp. SM1641</name>
    <dbReference type="NCBI Taxonomy" id="3126101"/>
    <lineage>
        <taxon>Bacteria</taxon>
        <taxon>Pseudomonadati</taxon>
        <taxon>Pseudomonadota</taxon>
        <taxon>Gammaproteobacteria</taxon>
        <taxon>Oceanospirillales</taxon>
        <taxon>Halomonadaceae</taxon>
        <taxon>Vreelandella</taxon>
    </lineage>
</organism>
<gene>
    <name evidence="3" type="ORF">V8F66_10130</name>
</gene>
<dbReference type="AlphaFoldDB" id="A0AAU7XT05"/>
<dbReference type="PROSITE" id="PS52050">
    <property type="entry name" value="WYL"/>
    <property type="match status" value="1"/>
</dbReference>
<evidence type="ECO:0000259" key="1">
    <source>
        <dbReference type="Pfam" id="PF13280"/>
    </source>
</evidence>
<dbReference type="Pfam" id="PF13280">
    <property type="entry name" value="WYL"/>
    <property type="match status" value="1"/>
</dbReference>
<dbReference type="EMBL" id="CP158484">
    <property type="protein sequence ID" value="XBY60801.1"/>
    <property type="molecule type" value="Genomic_DNA"/>
</dbReference>
<evidence type="ECO:0000259" key="2">
    <source>
        <dbReference type="Pfam" id="PF25583"/>
    </source>
</evidence>
<protein>
    <submittedName>
        <fullName evidence="3">WYL domain-containing protein</fullName>
    </submittedName>
</protein>
<accession>A0AAU7XT05</accession>
<dbReference type="InterPro" id="IPR057727">
    <property type="entry name" value="WCX_dom"/>
</dbReference>
<sequence length="148" mass="16640">MYLSRASKTEKHFTLHPQGLVSRHSVTYLSATVNGYDDIRQFVMHRIETANISDSTWRPLHGFDLDNCIAGGAFEYLQGKAPVILVAQVAPQVAWLLSETPLSDTQRLTPLSDSNWQQLKAEVPDDQQTLWWLMAMGTNVNVLAHATF</sequence>
<dbReference type="KEGG" id="vrs:V8F66_10130"/>
<feature type="domain" description="WCX" evidence="2">
    <location>
        <begin position="85"/>
        <end position="144"/>
    </location>
</feature>
<feature type="domain" description="WYL" evidence="1">
    <location>
        <begin position="2"/>
        <end position="50"/>
    </location>
</feature>
<dbReference type="Pfam" id="PF25583">
    <property type="entry name" value="WCX"/>
    <property type="match status" value="1"/>
</dbReference>
<reference evidence="3" key="1">
    <citation type="submission" date="2024-02" db="EMBL/GenBank/DDBJ databases">
        <title>Complete genome sequence of Vreelandella sp. SM1641, a marine exopolysaccharide-producing bacterium isolated from deep-sea hydrothermal sediment of the southwest Indian Ocean.</title>
        <authorList>
            <person name="Zhu H."/>
            <person name="Sun M."/>
        </authorList>
    </citation>
    <scope>NUCLEOTIDE SEQUENCE</scope>
    <source>
        <strain evidence="3">SM1641</strain>
    </source>
</reference>
<dbReference type="RefSeq" id="WP_281662057.1">
    <property type="nucleotide sequence ID" value="NZ_CP158484.1"/>
</dbReference>